<feature type="transmembrane region" description="Helical" evidence="1">
    <location>
        <begin position="19"/>
        <end position="40"/>
    </location>
</feature>
<dbReference type="EMBL" id="QEGO01000010">
    <property type="protein sequence ID" value="RKV30912.1"/>
    <property type="molecule type" value="Genomic_DNA"/>
</dbReference>
<organism evidence="2 3">
    <name type="scientific">Helicobacter pylori</name>
    <name type="common">Campylobacter pylori</name>
    <dbReference type="NCBI Taxonomy" id="210"/>
    <lineage>
        <taxon>Bacteria</taxon>
        <taxon>Pseudomonadati</taxon>
        <taxon>Campylobacterota</taxon>
        <taxon>Epsilonproteobacteria</taxon>
        <taxon>Campylobacterales</taxon>
        <taxon>Helicobacteraceae</taxon>
        <taxon>Helicobacter</taxon>
    </lineage>
</organism>
<evidence type="ECO:0000313" key="2">
    <source>
        <dbReference type="EMBL" id="RKV30912.1"/>
    </source>
</evidence>
<dbReference type="AlphaFoldDB" id="A0A496H4S2"/>
<accession>A0A496H4S2</accession>
<keyword evidence="2" id="KW-0808">Transferase</keyword>
<dbReference type="Proteomes" id="UP000267086">
    <property type="component" value="Unassembled WGS sequence"/>
</dbReference>
<evidence type="ECO:0000256" key="1">
    <source>
        <dbReference type="SAM" id="Phobius"/>
    </source>
</evidence>
<keyword evidence="1" id="KW-0472">Membrane</keyword>
<protein>
    <submittedName>
        <fullName evidence="2">Pantothenate kinase</fullName>
    </submittedName>
</protein>
<evidence type="ECO:0000313" key="3">
    <source>
        <dbReference type="Proteomes" id="UP000267086"/>
    </source>
</evidence>
<keyword evidence="1" id="KW-1133">Transmembrane helix</keyword>
<keyword evidence="1" id="KW-0812">Transmembrane</keyword>
<proteinExistence type="predicted"/>
<gene>
    <name evidence="2" type="ORF">DD751_04105</name>
</gene>
<dbReference type="GO" id="GO:0016301">
    <property type="term" value="F:kinase activity"/>
    <property type="evidence" value="ECO:0007669"/>
    <property type="project" value="UniProtKB-KW"/>
</dbReference>
<sequence>MCKTCLESQFLNLNFMKGFVMSGLRTCVVVLCGAMANVAIASPKIEARGELGKLIVGGVGGFVGDKIGGAIGVPGGPVGIGLGRFLGGTAGGYIGSEVGDRVEDYIRGVDREPQTPREPIRDLYDYGYSFGHAW</sequence>
<keyword evidence="2" id="KW-0418">Kinase</keyword>
<reference evidence="2 3" key="1">
    <citation type="submission" date="2018-04" db="EMBL/GenBank/DDBJ databases">
        <title>Complete genome sequences of Helicobacter pylori.</title>
        <authorList>
            <person name="Palau M."/>
            <person name="Minana-Galbis D."/>
        </authorList>
    </citation>
    <scope>NUCLEOTIDE SEQUENCE [LARGE SCALE GENOMIC DNA]</scope>
    <source>
        <strain evidence="2 3">B712A</strain>
    </source>
</reference>
<name>A0A496H4S2_HELPX</name>
<comment type="caution">
    <text evidence="2">The sequence shown here is derived from an EMBL/GenBank/DDBJ whole genome shotgun (WGS) entry which is preliminary data.</text>
</comment>